<accession>A0A238UE43</accession>
<dbReference type="InterPro" id="IPR000757">
    <property type="entry name" value="Beta-glucanase-like"/>
</dbReference>
<dbReference type="PROSITE" id="PS51762">
    <property type="entry name" value="GH16_2"/>
    <property type="match status" value="1"/>
</dbReference>
<keyword evidence="5" id="KW-1185">Reference proteome</keyword>
<evidence type="ECO:0000313" key="5">
    <source>
        <dbReference type="Proteomes" id="UP000215214"/>
    </source>
</evidence>
<dbReference type="EMBL" id="LT899436">
    <property type="protein sequence ID" value="SNR17473.1"/>
    <property type="molecule type" value="Genomic_DNA"/>
</dbReference>
<reference evidence="4 5" key="1">
    <citation type="submission" date="2017-07" db="EMBL/GenBank/DDBJ databases">
        <authorList>
            <person name="Sun Z.S."/>
            <person name="Albrecht U."/>
            <person name="Echele G."/>
            <person name="Lee C.C."/>
        </authorList>
    </citation>
    <scope>NUCLEOTIDE SEQUENCE [LARGE SCALE GENOMIC DNA]</scope>
    <source>
        <strain evidence="5">type strain: KCTC 22618</strain>
    </source>
</reference>
<dbReference type="PANTHER" id="PTHR10963:SF55">
    <property type="entry name" value="GLYCOSIDE HYDROLASE FAMILY 16 PROTEIN"/>
    <property type="match status" value="1"/>
</dbReference>
<proteinExistence type="inferred from homology"/>
<dbReference type="GO" id="GO:0005975">
    <property type="term" value="P:carbohydrate metabolic process"/>
    <property type="evidence" value="ECO:0007669"/>
    <property type="project" value="InterPro"/>
</dbReference>
<dbReference type="InterPro" id="IPR000772">
    <property type="entry name" value="Ricin_B_lectin"/>
</dbReference>
<feature type="domain" description="GH16" evidence="3">
    <location>
        <begin position="16"/>
        <end position="277"/>
    </location>
</feature>
<keyword evidence="2" id="KW-0732">Signal</keyword>
<dbReference type="OrthoDB" id="657277at2"/>
<dbReference type="Pfam" id="PF14200">
    <property type="entry name" value="RicinB_lectin_2"/>
    <property type="match status" value="1"/>
</dbReference>
<evidence type="ECO:0000313" key="4">
    <source>
        <dbReference type="EMBL" id="SNR17473.1"/>
    </source>
</evidence>
<sequence length="619" mass="70699">MKKIILFFVCTILPAVLLSQTPTAPSGKRWQKVNILSDEFNGDKLDETKWDDYHPHWSGRPPSAFKKGNAFVEGGYLKLRSTLKRDPSTVNNPLKNVWVNSAACVSKGWDAKPGYYYEAKFKASSLSMTSSFWFRVGDFSEIDVIEHIGNPSIEKRQKDLPFEYAANTHYYGKHKGLKNKKAKWKMPTRGRDGFHTYGFWWKSANELLFYYDGKEVMKIVPRVPFNENLKMIFDTEVFPFAQAGVPSIGLPKVENLNDNSKNTMMVDWVRVYELKDEEKVNDKISFKNTPTDLSQETEYTFDIEYTAATDREIVVGFYKDDNWVASGKVNVGKGRGVASVKVILPELPVAGNGYSLKSHIRPLDTTWRNAIDNDEINNVSISKKFSQIIPNGTYYITSASNSQRLLSRALENHSARMHDSGNFNDQRWIFTHINNNVYTIQNKLTLRYLEVPFAKCENGTDVATWKQAIASHQQWQIVENSKGSYSFKPMHCPDLALDRAAGVLNANVQIWNYNKTNANQQWKIIEDTNINNRNLLSPSILSKKIETDKFLVYPNPSKEVLYMSGLNVGDEIAILNIQGQEILTFTTKNKKEVVSIGGLSKGIYLIRKNNKSLYRFIKE</sequence>
<evidence type="ECO:0000259" key="3">
    <source>
        <dbReference type="PROSITE" id="PS51762"/>
    </source>
</evidence>
<dbReference type="PANTHER" id="PTHR10963">
    <property type="entry name" value="GLYCOSYL HYDROLASE-RELATED"/>
    <property type="match status" value="1"/>
</dbReference>
<dbReference type="InterPro" id="IPR035992">
    <property type="entry name" value="Ricin_B-like_lectins"/>
</dbReference>
<dbReference type="Proteomes" id="UP000215214">
    <property type="component" value="Chromosome TJEJU"/>
</dbReference>
<dbReference type="Gene3D" id="2.60.120.200">
    <property type="match status" value="1"/>
</dbReference>
<dbReference type="SMART" id="SM00458">
    <property type="entry name" value="RICIN"/>
    <property type="match status" value="1"/>
</dbReference>
<dbReference type="InterPro" id="IPR026444">
    <property type="entry name" value="Secre_tail"/>
</dbReference>
<comment type="similarity">
    <text evidence="1">Belongs to the glycosyl hydrolase 16 family.</text>
</comment>
<dbReference type="Pfam" id="PF00722">
    <property type="entry name" value="Glyco_hydro_16"/>
    <property type="match status" value="1"/>
</dbReference>
<dbReference type="GO" id="GO:0004553">
    <property type="term" value="F:hydrolase activity, hydrolyzing O-glycosyl compounds"/>
    <property type="evidence" value="ECO:0007669"/>
    <property type="project" value="InterPro"/>
</dbReference>
<protein>
    <recommendedName>
        <fullName evidence="3">GH16 domain-containing protein</fullName>
    </recommendedName>
</protein>
<organism evidence="4 5">
    <name type="scientific">Tenacibaculum jejuense</name>
    <dbReference type="NCBI Taxonomy" id="584609"/>
    <lineage>
        <taxon>Bacteria</taxon>
        <taxon>Pseudomonadati</taxon>
        <taxon>Bacteroidota</taxon>
        <taxon>Flavobacteriia</taxon>
        <taxon>Flavobacteriales</taxon>
        <taxon>Flavobacteriaceae</taxon>
        <taxon>Tenacibaculum</taxon>
    </lineage>
</organism>
<dbReference type="CDD" id="cd00161">
    <property type="entry name" value="beta-trefoil_Ricin-like"/>
    <property type="match status" value="1"/>
</dbReference>
<dbReference type="Pfam" id="PF18962">
    <property type="entry name" value="Por_Secre_tail"/>
    <property type="match status" value="1"/>
</dbReference>
<dbReference type="NCBIfam" id="TIGR04183">
    <property type="entry name" value="Por_Secre_tail"/>
    <property type="match status" value="1"/>
</dbReference>
<dbReference type="SUPFAM" id="SSF50370">
    <property type="entry name" value="Ricin B-like lectins"/>
    <property type="match status" value="1"/>
</dbReference>
<gene>
    <name evidence="4" type="ORF">TJEJU_3841</name>
</gene>
<dbReference type="Gene3D" id="2.80.10.50">
    <property type="match status" value="1"/>
</dbReference>
<dbReference type="KEGG" id="tje:TJEJU_3841"/>
<dbReference type="InterPro" id="IPR013320">
    <property type="entry name" value="ConA-like_dom_sf"/>
</dbReference>
<dbReference type="PROSITE" id="PS50231">
    <property type="entry name" value="RICIN_B_LECTIN"/>
    <property type="match status" value="1"/>
</dbReference>
<dbReference type="InterPro" id="IPR050546">
    <property type="entry name" value="Glycosyl_Hydrlase_16"/>
</dbReference>
<name>A0A238UE43_9FLAO</name>
<evidence type="ECO:0000256" key="1">
    <source>
        <dbReference type="ARBA" id="ARBA00006865"/>
    </source>
</evidence>
<dbReference type="SUPFAM" id="SSF49899">
    <property type="entry name" value="Concanavalin A-like lectins/glucanases"/>
    <property type="match status" value="1"/>
</dbReference>
<evidence type="ECO:0000256" key="2">
    <source>
        <dbReference type="ARBA" id="ARBA00022729"/>
    </source>
</evidence>
<dbReference type="RefSeq" id="WP_157730285.1">
    <property type="nucleotide sequence ID" value="NZ_LT899436.1"/>
</dbReference>
<dbReference type="AlphaFoldDB" id="A0A238UE43"/>